<dbReference type="GO" id="GO:0052691">
    <property type="term" value="F:UDP-arabinopyranose mutase activity"/>
    <property type="evidence" value="ECO:0000318"/>
    <property type="project" value="GO_Central"/>
</dbReference>
<keyword evidence="3" id="KW-0333">Golgi apparatus</keyword>
<comment type="subcellular location">
    <subcellularLocation>
        <location evidence="1">Golgi apparatus</location>
    </subcellularLocation>
</comment>
<dbReference type="AlphaFoldDB" id="A0A1Y1IHV6"/>
<dbReference type="Proteomes" id="UP000054558">
    <property type="component" value="Unassembled WGS sequence"/>
</dbReference>
<dbReference type="PANTHER" id="PTHR31682">
    <property type="entry name" value="UDP-ARABINOSE MUTASE"/>
    <property type="match status" value="1"/>
</dbReference>
<dbReference type="GO" id="GO:0005794">
    <property type="term" value="C:Golgi apparatus"/>
    <property type="evidence" value="ECO:0000318"/>
    <property type="project" value="GO_Central"/>
</dbReference>
<dbReference type="GO" id="GO:0005829">
    <property type="term" value="C:cytosol"/>
    <property type="evidence" value="ECO:0000318"/>
    <property type="project" value="GO_Central"/>
</dbReference>
<evidence type="ECO:0000256" key="1">
    <source>
        <dbReference type="ARBA" id="ARBA00004555"/>
    </source>
</evidence>
<dbReference type="InterPro" id="IPR037595">
    <property type="entry name" value="RGP_fam"/>
</dbReference>
<dbReference type="STRING" id="105231.A0A1Y1IHV6"/>
<dbReference type="OrthoDB" id="1020896at2759"/>
<reference evidence="4 5" key="1">
    <citation type="journal article" date="2014" name="Nat. Commun.">
        <title>Klebsormidium flaccidum genome reveals primary factors for plant terrestrial adaptation.</title>
        <authorList>
            <person name="Hori K."/>
            <person name="Maruyama F."/>
            <person name="Fujisawa T."/>
            <person name="Togashi T."/>
            <person name="Yamamoto N."/>
            <person name="Seo M."/>
            <person name="Sato S."/>
            <person name="Yamada T."/>
            <person name="Mori H."/>
            <person name="Tajima N."/>
            <person name="Moriyama T."/>
            <person name="Ikeuchi M."/>
            <person name="Watanabe M."/>
            <person name="Wada H."/>
            <person name="Kobayashi K."/>
            <person name="Saito M."/>
            <person name="Masuda T."/>
            <person name="Sasaki-Sekimoto Y."/>
            <person name="Mashiguchi K."/>
            <person name="Awai K."/>
            <person name="Shimojima M."/>
            <person name="Masuda S."/>
            <person name="Iwai M."/>
            <person name="Nobusawa T."/>
            <person name="Narise T."/>
            <person name="Kondo S."/>
            <person name="Saito H."/>
            <person name="Sato R."/>
            <person name="Murakawa M."/>
            <person name="Ihara Y."/>
            <person name="Oshima-Yamada Y."/>
            <person name="Ohtaka K."/>
            <person name="Satoh M."/>
            <person name="Sonobe K."/>
            <person name="Ishii M."/>
            <person name="Ohtani R."/>
            <person name="Kanamori-Sato M."/>
            <person name="Honoki R."/>
            <person name="Miyazaki D."/>
            <person name="Mochizuki H."/>
            <person name="Umetsu J."/>
            <person name="Higashi K."/>
            <person name="Shibata D."/>
            <person name="Kamiya Y."/>
            <person name="Sato N."/>
            <person name="Nakamura Y."/>
            <person name="Tabata S."/>
            <person name="Ida S."/>
            <person name="Kurokawa K."/>
            <person name="Ohta H."/>
        </authorList>
    </citation>
    <scope>NUCLEOTIDE SEQUENCE [LARGE SCALE GENOMIC DNA]</scope>
    <source>
        <strain evidence="4 5">NIES-2285</strain>
    </source>
</reference>
<comment type="similarity">
    <text evidence="2">Belongs to the RGP family.</text>
</comment>
<dbReference type="GO" id="GO:0033356">
    <property type="term" value="P:UDP-L-arabinose metabolic process"/>
    <property type="evidence" value="ECO:0000318"/>
    <property type="project" value="GO_Central"/>
</dbReference>
<dbReference type="EMBL" id="DF237365">
    <property type="protein sequence ID" value="GAQ88296.1"/>
    <property type="molecule type" value="Genomic_DNA"/>
</dbReference>
<sequence length="410" mass="46397">MPSFVASDERVWREAEKLAAAHGGPRGVQKAVEKDASLLKVLALPEEAERIDLNALKNEVDIVIPTIRDCDFLEQWRPFFGQCHLIIIKDGDPDKPIRVPEGYSYELYTRRDIERILGEKAKCISFKSAACRCFGFLVSKKKYIYTIDDDCFVCKDPSGKEVDALQGHLFNLVTPATPYYFNTMYDPWEDDADFVACYPFTMRRGVPTAMSHGMWLNVPDYDGPTQLAIDNSRKPAQNSYRYVDATLTIPKGSLFSCCGMNLAFNRELVGPSMYFGLMGQGTPWGRYEDMWAGWSTKAICDHLGLGVKTGKPYIWHSKASNPYANWDVEVNGFHWQEVIVPFFQNMKFSSKATTVLDCYREAAEKVKTELVALDPYFSQLGAMMEVWLDAWEELNPGMKGFEAPKSANSA</sequence>
<evidence type="ECO:0000256" key="2">
    <source>
        <dbReference type="ARBA" id="ARBA00008986"/>
    </source>
</evidence>
<dbReference type="Pfam" id="PF03214">
    <property type="entry name" value="RGP"/>
    <property type="match status" value="1"/>
</dbReference>
<evidence type="ECO:0000256" key="3">
    <source>
        <dbReference type="ARBA" id="ARBA00023034"/>
    </source>
</evidence>
<dbReference type="CDD" id="cd00761">
    <property type="entry name" value="Glyco_tranf_GTA_type"/>
    <property type="match status" value="1"/>
</dbReference>
<accession>A0A1Y1IHV6</accession>
<gene>
    <name evidence="4" type="ORF">KFL_004160090</name>
</gene>
<evidence type="ECO:0000313" key="5">
    <source>
        <dbReference type="Proteomes" id="UP000054558"/>
    </source>
</evidence>
<evidence type="ECO:0000313" key="4">
    <source>
        <dbReference type="EMBL" id="GAQ88296.1"/>
    </source>
</evidence>
<name>A0A1Y1IHV6_KLENI</name>
<dbReference type="PANTHER" id="PTHR31682:SF5">
    <property type="entry name" value="ALPHA-1,4-GLUCAN-PROTEIN SYNTHASE"/>
    <property type="match status" value="1"/>
</dbReference>
<keyword evidence="5" id="KW-1185">Reference proteome</keyword>
<proteinExistence type="inferred from homology"/>
<organism evidence="4 5">
    <name type="scientific">Klebsormidium nitens</name>
    <name type="common">Green alga</name>
    <name type="synonym">Ulothrix nitens</name>
    <dbReference type="NCBI Taxonomy" id="105231"/>
    <lineage>
        <taxon>Eukaryota</taxon>
        <taxon>Viridiplantae</taxon>
        <taxon>Streptophyta</taxon>
        <taxon>Klebsormidiophyceae</taxon>
        <taxon>Klebsormidiales</taxon>
        <taxon>Klebsormidiaceae</taxon>
        <taxon>Klebsormidium</taxon>
    </lineage>
</organism>
<protein>
    <submittedName>
        <fullName evidence="4">Alpha-1,4-glucan-protein synthase</fullName>
    </submittedName>
</protein>